<dbReference type="AlphaFoldDB" id="A0A2T0X096"/>
<name>A0A2T0X096_9RHOB</name>
<dbReference type="Gene3D" id="3.40.50.300">
    <property type="entry name" value="P-loop containing nucleotide triphosphate hydrolases"/>
    <property type="match status" value="1"/>
</dbReference>
<keyword evidence="3" id="KW-1185">Reference proteome</keyword>
<evidence type="ECO:0000256" key="1">
    <source>
        <dbReference type="ARBA" id="ARBA00022679"/>
    </source>
</evidence>
<organism evidence="2 3">
    <name type="scientific">Donghicola tyrosinivorans</name>
    <dbReference type="NCBI Taxonomy" id="1652492"/>
    <lineage>
        <taxon>Bacteria</taxon>
        <taxon>Pseudomonadati</taxon>
        <taxon>Pseudomonadota</taxon>
        <taxon>Alphaproteobacteria</taxon>
        <taxon>Rhodobacterales</taxon>
        <taxon>Roseobacteraceae</taxon>
        <taxon>Donghicola</taxon>
    </lineage>
</organism>
<dbReference type="SUPFAM" id="SSF52540">
    <property type="entry name" value="P-loop containing nucleoside triphosphate hydrolases"/>
    <property type="match status" value="1"/>
</dbReference>
<comment type="caution">
    <text evidence="2">The sequence shown here is derived from an EMBL/GenBank/DDBJ whole genome shotgun (WGS) entry which is preliminary data.</text>
</comment>
<dbReference type="RefSeq" id="WP_170107972.1">
    <property type="nucleotide sequence ID" value="NZ_PVTQ01000002.1"/>
</dbReference>
<dbReference type="GO" id="GO:0008146">
    <property type="term" value="F:sulfotransferase activity"/>
    <property type="evidence" value="ECO:0007669"/>
    <property type="project" value="InterPro"/>
</dbReference>
<evidence type="ECO:0000313" key="3">
    <source>
        <dbReference type="Proteomes" id="UP000238392"/>
    </source>
</evidence>
<gene>
    <name evidence="2" type="ORF">CLV74_102288</name>
</gene>
<dbReference type="PANTHER" id="PTHR10605">
    <property type="entry name" value="HEPARAN SULFATE SULFOTRANSFERASE"/>
    <property type="match status" value="1"/>
</dbReference>
<dbReference type="PANTHER" id="PTHR10605:SF56">
    <property type="entry name" value="BIFUNCTIONAL HEPARAN SULFATE N-DEACETYLASE_N-SULFOTRANSFERASE"/>
    <property type="match status" value="1"/>
</dbReference>
<protein>
    <submittedName>
        <fullName evidence="2">Sulfotransferase family protein</fullName>
    </submittedName>
</protein>
<keyword evidence="1 2" id="KW-0808">Transferase</keyword>
<sequence>MTVSPTLLLGLGSTKSGTTWLYQYLADHPQCHVRTRKELHYFDSLAPDRRRQAALRLSDQATRLERRHRKAKGGLKNKVFERFKDAVDWLEVMSGPDDDDRAYWTYLNEDRTDQPLVADITPSYALCTRQMMARMVSVTEDVRFVYLMRDPVSRFWSHVRMNADRQMKEDDSFQETALAIAEQALEGKIPELLARGDYAKALGKLEVLPSDKVLVLFYEDLFDGDGIARLCRFLDIDFVSPDTETRHHEGRRLKMPKSLQQRIFQELLPQYEAAQEYLGRLPEAWQARYALLTA</sequence>
<dbReference type="Proteomes" id="UP000238392">
    <property type="component" value="Unassembled WGS sequence"/>
</dbReference>
<dbReference type="InterPro" id="IPR027417">
    <property type="entry name" value="P-loop_NTPase"/>
</dbReference>
<accession>A0A2T0X096</accession>
<dbReference type="InterPro" id="IPR037359">
    <property type="entry name" value="NST/OST"/>
</dbReference>
<dbReference type="EMBL" id="PVTQ01000002">
    <property type="protein sequence ID" value="PRY92373.1"/>
    <property type="molecule type" value="Genomic_DNA"/>
</dbReference>
<evidence type="ECO:0000313" key="2">
    <source>
        <dbReference type="EMBL" id="PRY92373.1"/>
    </source>
</evidence>
<dbReference type="Pfam" id="PF13469">
    <property type="entry name" value="Sulfotransfer_3"/>
    <property type="match status" value="1"/>
</dbReference>
<reference evidence="2 3" key="1">
    <citation type="submission" date="2018-03" db="EMBL/GenBank/DDBJ databases">
        <title>Genomic Encyclopedia of Archaeal and Bacterial Type Strains, Phase II (KMG-II): from individual species to whole genera.</title>
        <authorList>
            <person name="Goeker M."/>
        </authorList>
    </citation>
    <scope>NUCLEOTIDE SEQUENCE [LARGE SCALE GENOMIC DNA]</scope>
    <source>
        <strain evidence="2 3">DSM 100212</strain>
    </source>
</reference>
<proteinExistence type="predicted"/>